<evidence type="ECO:0000256" key="3">
    <source>
        <dbReference type="ARBA" id="ARBA00022490"/>
    </source>
</evidence>
<organism evidence="13 14">
    <name type="scientific">Paramuricea clavata</name>
    <name type="common">Red gorgonian</name>
    <name type="synonym">Violescent sea-whip</name>
    <dbReference type="NCBI Taxonomy" id="317549"/>
    <lineage>
        <taxon>Eukaryota</taxon>
        <taxon>Metazoa</taxon>
        <taxon>Cnidaria</taxon>
        <taxon>Anthozoa</taxon>
        <taxon>Octocorallia</taxon>
        <taxon>Malacalcyonacea</taxon>
        <taxon>Plexauridae</taxon>
        <taxon>Paramuricea</taxon>
    </lineage>
</organism>
<comment type="catalytic activity">
    <reaction evidence="11 12">
        <text>L-tyrosyl-[protein] + ATP = O-phospho-L-tyrosyl-[protein] + ADP + H(+)</text>
        <dbReference type="Rhea" id="RHEA:10596"/>
        <dbReference type="Rhea" id="RHEA-COMP:10136"/>
        <dbReference type="Rhea" id="RHEA-COMP:20101"/>
        <dbReference type="ChEBI" id="CHEBI:15378"/>
        <dbReference type="ChEBI" id="CHEBI:30616"/>
        <dbReference type="ChEBI" id="CHEBI:46858"/>
        <dbReference type="ChEBI" id="CHEBI:61978"/>
        <dbReference type="ChEBI" id="CHEBI:456216"/>
        <dbReference type="EC" id="2.7.10.2"/>
    </reaction>
</comment>
<dbReference type="Pfam" id="PF07714">
    <property type="entry name" value="PK_Tyr_Ser-Thr"/>
    <property type="match status" value="1"/>
</dbReference>
<dbReference type="EC" id="2.7.10.2" evidence="12"/>
<dbReference type="SMART" id="SM00219">
    <property type="entry name" value="TyrKc"/>
    <property type="match status" value="1"/>
</dbReference>
<dbReference type="FunFam" id="1.10.510.10:FF:000318">
    <property type="entry name" value="Tyrosine-protein kinase"/>
    <property type="match status" value="1"/>
</dbReference>
<keyword evidence="4" id="KW-0597">Phosphoprotein</keyword>
<dbReference type="FunFam" id="3.30.505.10:FF:000044">
    <property type="entry name" value="Tyrosine-protein kinase"/>
    <property type="match status" value="1"/>
</dbReference>
<comment type="caution">
    <text evidence="13">The sequence shown here is derived from an EMBL/GenBank/DDBJ whole genome shotgun (WGS) entry which is preliminary data.</text>
</comment>
<keyword evidence="9" id="KW-0727">SH2 domain</keyword>
<reference evidence="13" key="1">
    <citation type="submission" date="2020-04" db="EMBL/GenBank/DDBJ databases">
        <authorList>
            <person name="Alioto T."/>
            <person name="Alioto T."/>
            <person name="Gomez Garrido J."/>
        </authorList>
    </citation>
    <scope>NUCLEOTIDE SEQUENCE</scope>
    <source>
        <strain evidence="13">A484AB</strain>
    </source>
</reference>
<dbReference type="Gene3D" id="2.30.30.40">
    <property type="entry name" value="SH3 Domains"/>
    <property type="match status" value="1"/>
</dbReference>
<keyword evidence="5 12" id="KW-0808">Transferase</keyword>
<dbReference type="GO" id="GO:0004715">
    <property type="term" value="F:non-membrane spanning protein tyrosine kinase activity"/>
    <property type="evidence" value="ECO:0007669"/>
    <property type="project" value="UniProtKB-EC"/>
</dbReference>
<gene>
    <name evidence="13" type="ORF">PACLA_8A025305</name>
</gene>
<dbReference type="SUPFAM" id="SSF55550">
    <property type="entry name" value="SH2 domain"/>
    <property type="match status" value="1"/>
</dbReference>
<evidence type="ECO:0000256" key="6">
    <source>
        <dbReference type="ARBA" id="ARBA00022741"/>
    </source>
</evidence>
<dbReference type="InterPro" id="IPR008266">
    <property type="entry name" value="Tyr_kinase_AS"/>
</dbReference>
<keyword evidence="6 12" id="KW-0547">Nucleotide-binding</keyword>
<dbReference type="PROSITE" id="PS50001">
    <property type="entry name" value="SH2"/>
    <property type="match status" value="1"/>
</dbReference>
<dbReference type="SMART" id="SM00252">
    <property type="entry name" value="SH2"/>
    <property type="match status" value="1"/>
</dbReference>
<name>A0A7D9DDJ9_PARCT</name>
<keyword evidence="7 12" id="KW-0418">Kinase</keyword>
<dbReference type="InterPro" id="IPR000719">
    <property type="entry name" value="Prot_kinase_dom"/>
</dbReference>
<dbReference type="GO" id="GO:0005737">
    <property type="term" value="C:cytoplasm"/>
    <property type="evidence" value="ECO:0007669"/>
    <property type="project" value="UniProtKB-SubCell"/>
</dbReference>
<dbReference type="EMBL" id="CACRXK020000590">
    <property type="protein sequence ID" value="CAB3983229.1"/>
    <property type="molecule type" value="Genomic_DNA"/>
</dbReference>
<evidence type="ECO:0000256" key="9">
    <source>
        <dbReference type="ARBA" id="ARBA00022999"/>
    </source>
</evidence>
<dbReference type="FunFam" id="3.30.200.20:FF:000053">
    <property type="entry name" value="Tyrosine-protein kinase"/>
    <property type="match status" value="1"/>
</dbReference>
<evidence type="ECO:0000256" key="1">
    <source>
        <dbReference type="ARBA" id="ARBA00004496"/>
    </source>
</evidence>
<evidence type="ECO:0000256" key="4">
    <source>
        <dbReference type="ARBA" id="ARBA00022553"/>
    </source>
</evidence>
<sequence length="503" mass="57279">MHGIMGNLFSRTGRRLKWTKRFPFVRIVRENNNTGDEATTTEDAKCSRETEPLIYVALYDYKARTAEDLSFKKGERMEIINNKDGGWWQAKSLTSAETGYVPSNYIAPATSLQTEDWYFGSIKRGDAEKLLINHGAQGSFLIRDSETQQGGFSLSLRDGESIKHYRIRTLDQGGYFISRNEAFLTLKELVSFYKENASGLCAQLQQPCPHIDTPTTIGLSHDTNDKWEIPRKSIRLLNKLGQGQFGEVWQGLWNETTPVAVKTLKSGSKATHDTATAFLQEAQIMKKLNHPKLVQLFAVCTKGDPIYIITELMTSGSLLEYLQSELGQRLNFPQLIDMGGQVAKGMAYLEQCLYIHRDLAARNVLVGEKNIVKIADFGLSRIINNDEYIAHEGAKFPIKWTAPEAALYHKFTIKSDVWSFGILLTELITRGRIPYAGMTNSEVLRKVEIGYRMEQMRDCPDPLYQLMLECWKAVPEQRPTFETLQWQLEDFFTIEKTDYSDAQ</sequence>
<accession>A0A7D9DDJ9</accession>
<dbReference type="PRINTS" id="PR00109">
    <property type="entry name" value="TYRKINASE"/>
</dbReference>
<dbReference type="InterPro" id="IPR050198">
    <property type="entry name" value="Non-receptor_tyrosine_kinases"/>
</dbReference>
<dbReference type="Gene3D" id="3.30.505.10">
    <property type="entry name" value="SH2 domain"/>
    <property type="match status" value="1"/>
</dbReference>
<keyword evidence="2" id="KW-0728">SH3 domain</keyword>
<dbReference type="InterPro" id="IPR036028">
    <property type="entry name" value="SH3-like_dom_sf"/>
</dbReference>
<keyword evidence="10 12" id="KW-0829">Tyrosine-protein kinase</keyword>
<dbReference type="InterPro" id="IPR036860">
    <property type="entry name" value="SH2_dom_sf"/>
</dbReference>
<dbReference type="Gene3D" id="1.10.510.10">
    <property type="entry name" value="Transferase(Phosphotransferase) domain 1"/>
    <property type="match status" value="1"/>
</dbReference>
<dbReference type="InterPro" id="IPR017441">
    <property type="entry name" value="Protein_kinase_ATP_BS"/>
</dbReference>
<dbReference type="InterPro" id="IPR011009">
    <property type="entry name" value="Kinase-like_dom_sf"/>
</dbReference>
<keyword evidence="3" id="KW-0963">Cytoplasm</keyword>
<proteinExistence type="inferred from homology"/>
<dbReference type="InterPro" id="IPR001452">
    <property type="entry name" value="SH3_domain"/>
</dbReference>
<dbReference type="OrthoDB" id="28230at2759"/>
<dbReference type="PROSITE" id="PS00109">
    <property type="entry name" value="PROTEIN_KINASE_TYR"/>
    <property type="match status" value="1"/>
</dbReference>
<keyword evidence="8 12" id="KW-0067">ATP-binding</keyword>
<evidence type="ECO:0000313" key="13">
    <source>
        <dbReference type="EMBL" id="CAB3983229.1"/>
    </source>
</evidence>
<evidence type="ECO:0000256" key="11">
    <source>
        <dbReference type="ARBA" id="ARBA00051245"/>
    </source>
</evidence>
<evidence type="ECO:0000256" key="12">
    <source>
        <dbReference type="RuleBase" id="RU362096"/>
    </source>
</evidence>
<evidence type="ECO:0000256" key="10">
    <source>
        <dbReference type="ARBA" id="ARBA00023137"/>
    </source>
</evidence>
<dbReference type="PRINTS" id="PR00401">
    <property type="entry name" value="SH2DOMAIN"/>
</dbReference>
<evidence type="ECO:0000256" key="8">
    <source>
        <dbReference type="ARBA" id="ARBA00022840"/>
    </source>
</evidence>
<comment type="subcellular location">
    <subcellularLocation>
        <location evidence="1">Cytoplasm</location>
    </subcellularLocation>
</comment>
<keyword evidence="14" id="KW-1185">Reference proteome</keyword>
<dbReference type="FunFam" id="2.30.30.40:FF:000229">
    <property type="entry name" value="Tyrosine-protein kinase"/>
    <property type="match status" value="1"/>
</dbReference>
<dbReference type="SUPFAM" id="SSF56112">
    <property type="entry name" value="Protein kinase-like (PK-like)"/>
    <property type="match status" value="1"/>
</dbReference>
<dbReference type="PROSITE" id="PS00107">
    <property type="entry name" value="PROTEIN_KINASE_ATP"/>
    <property type="match status" value="1"/>
</dbReference>
<dbReference type="InterPro" id="IPR000980">
    <property type="entry name" value="SH2"/>
</dbReference>
<dbReference type="Pfam" id="PF00017">
    <property type="entry name" value="SH2"/>
    <property type="match status" value="1"/>
</dbReference>
<dbReference type="PROSITE" id="PS50002">
    <property type="entry name" value="SH3"/>
    <property type="match status" value="1"/>
</dbReference>
<evidence type="ECO:0000256" key="2">
    <source>
        <dbReference type="ARBA" id="ARBA00022443"/>
    </source>
</evidence>
<dbReference type="PANTHER" id="PTHR24418">
    <property type="entry name" value="TYROSINE-PROTEIN KINASE"/>
    <property type="match status" value="1"/>
</dbReference>
<dbReference type="InterPro" id="IPR020635">
    <property type="entry name" value="Tyr_kinase_cat_dom"/>
</dbReference>
<dbReference type="PROSITE" id="PS50011">
    <property type="entry name" value="PROTEIN_KINASE_DOM"/>
    <property type="match status" value="1"/>
</dbReference>
<dbReference type="SUPFAM" id="SSF50044">
    <property type="entry name" value="SH3-domain"/>
    <property type="match status" value="1"/>
</dbReference>
<dbReference type="Proteomes" id="UP001152795">
    <property type="component" value="Unassembled WGS sequence"/>
</dbReference>
<evidence type="ECO:0000256" key="7">
    <source>
        <dbReference type="ARBA" id="ARBA00022777"/>
    </source>
</evidence>
<evidence type="ECO:0000313" key="14">
    <source>
        <dbReference type="Proteomes" id="UP001152795"/>
    </source>
</evidence>
<protein>
    <recommendedName>
        <fullName evidence="12">Tyrosine-protein kinase</fullName>
        <ecNumber evidence="12">2.7.10.2</ecNumber>
    </recommendedName>
</protein>
<dbReference type="GO" id="GO:0005524">
    <property type="term" value="F:ATP binding"/>
    <property type="evidence" value="ECO:0007669"/>
    <property type="project" value="UniProtKB-UniRule"/>
</dbReference>
<comment type="similarity">
    <text evidence="12">Belongs to the protein kinase superfamily. Tyr protein kinase family.</text>
</comment>
<dbReference type="AlphaFoldDB" id="A0A7D9DDJ9"/>
<dbReference type="Pfam" id="PF00018">
    <property type="entry name" value="SH3_1"/>
    <property type="match status" value="1"/>
</dbReference>
<evidence type="ECO:0000256" key="5">
    <source>
        <dbReference type="ARBA" id="ARBA00022679"/>
    </source>
</evidence>
<dbReference type="PRINTS" id="PR00452">
    <property type="entry name" value="SH3DOMAIN"/>
</dbReference>
<dbReference type="SMART" id="SM00326">
    <property type="entry name" value="SH3"/>
    <property type="match status" value="1"/>
</dbReference>
<dbReference type="InterPro" id="IPR001245">
    <property type="entry name" value="Ser-Thr/Tyr_kinase_cat_dom"/>
</dbReference>
<dbReference type="Gene3D" id="3.30.200.20">
    <property type="entry name" value="Phosphorylase Kinase, domain 1"/>
    <property type="match status" value="1"/>
</dbReference>